<dbReference type="RefSeq" id="WP_010119638.1">
    <property type="nucleotide sequence ID" value="NZ_DAITTW010000084.1"/>
</dbReference>
<comment type="caution">
    <text evidence="2">The sequence shown here is derived from an EMBL/GenBank/DDBJ whole genome shotgun (WGS) entry which is preliminary data.</text>
</comment>
<dbReference type="SUPFAM" id="SSF47413">
    <property type="entry name" value="lambda repressor-like DNA-binding domains"/>
    <property type="match status" value="1"/>
</dbReference>
<dbReference type="EMBL" id="DQID01000200">
    <property type="protein sequence ID" value="HCT14669.1"/>
    <property type="molecule type" value="Genomic_DNA"/>
</dbReference>
<reference evidence="2 3" key="1">
    <citation type="journal article" date="2018" name="Nat. Biotechnol.">
        <title>A standardized bacterial taxonomy based on genome phylogeny substantially revises the tree of life.</title>
        <authorList>
            <person name="Parks D.H."/>
            <person name="Chuvochina M."/>
            <person name="Waite D.W."/>
            <person name="Rinke C."/>
            <person name="Skarshewski A."/>
            <person name="Chaumeil P.A."/>
            <person name="Hugenholtz P."/>
        </authorList>
    </citation>
    <scope>NUCLEOTIDE SEQUENCE [LARGE SCALE GENOMIC DNA]</scope>
    <source>
        <strain evidence="2">UBA11247</strain>
    </source>
</reference>
<evidence type="ECO:0000313" key="2">
    <source>
        <dbReference type="EMBL" id="HCT14669.1"/>
    </source>
</evidence>
<dbReference type="InterPro" id="IPR041413">
    <property type="entry name" value="MLTR_LBD"/>
</dbReference>
<dbReference type="Gene3D" id="1.10.260.40">
    <property type="entry name" value="lambda repressor-like DNA-binding domains"/>
    <property type="match status" value="1"/>
</dbReference>
<dbReference type="Proteomes" id="UP000261739">
    <property type="component" value="Unassembled WGS sequence"/>
</dbReference>
<proteinExistence type="predicted"/>
<dbReference type="Pfam" id="PF13560">
    <property type="entry name" value="HTH_31"/>
    <property type="match status" value="1"/>
</dbReference>
<dbReference type="PROSITE" id="PS50943">
    <property type="entry name" value="HTH_CROC1"/>
    <property type="match status" value="1"/>
</dbReference>
<dbReference type="CDD" id="cd00093">
    <property type="entry name" value="HTH_XRE"/>
    <property type="match status" value="1"/>
</dbReference>
<dbReference type="STRING" id="863239.GCA_000213935_02008"/>
<dbReference type="PANTHER" id="PTHR35010:SF2">
    <property type="entry name" value="BLL4672 PROTEIN"/>
    <property type="match status" value="1"/>
</dbReference>
<name>A0A3D4SZG3_9CORY</name>
<dbReference type="Gene3D" id="3.30.450.180">
    <property type="match status" value="1"/>
</dbReference>
<evidence type="ECO:0000313" key="3">
    <source>
        <dbReference type="Proteomes" id="UP000261739"/>
    </source>
</evidence>
<feature type="domain" description="HTH cro/C1-type" evidence="1">
    <location>
        <begin position="40"/>
        <end position="92"/>
    </location>
</feature>
<accession>A0A3D4SZG3</accession>
<sequence>MTVPELRNYRRDAIVGLLRHRRAHVDPDPASPAFDPVSDRRVAGMRREEVAWAAGISLDYYVKLEQGRMLNPSPSVLRSIMDALQLSDLDRRYLGLLFEDAEPHVVRTTAGDRDRARATLDEVAAHFPAATMRHLLDRDLGITLPDAASRRVLFPGVAEPPGEVSLVEYMFSARYRRYSHRVYVDWRDKAAEVIGLVHMKLATRVASDALTATVQRLLDDPAFRRLWTRYVPYENASGSWRVRLVDSGGSAGDGKGAGTVRDLSFLTVTAPDDPEQSLVIYR</sequence>
<dbReference type="PANTHER" id="PTHR35010">
    <property type="entry name" value="BLL4672 PROTEIN-RELATED"/>
    <property type="match status" value="1"/>
</dbReference>
<dbReference type="GO" id="GO:0003677">
    <property type="term" value="F:DNA binding"/>
    <property type="evidence" value="ECO:0007669"/>
    <property type="project" value="InterPro"/>
</dbReference>
<protein>
    <submittedName>
        <fullName evidence="2">XRE family transcriptional regulator</fullName>
    </submittedName>
</protein>
<evidence type="ECO:0000259" key="1">
    <source>
        <dbReference type="PROSITE" id="PS50943"/>
    </source>
</evidence>
<dbReference type="InterPro" id="IPR010982">
    <property type="entry name" value="Lambda_DNA-bd_dom_sf"/>
</dbReference>
<dbReference type="Pfam" id="PF17765">
    <property type="entry name" value="MLTR_LBD"/>
    <property type="match status" value="1"/>
</dbReference>
<dbReference type="InterPro" id="IPR001387">
    <property type="entry name" value="Cro/C1-type_HTH"/>
</dbReference>
<organism evidence="2 3">
    <name type="scientific">Corynebacterium nuruki</name>
    <dbReference type="NCBI Taxonomy" id="1032851"/>
    <lineage>
        <taxon>Bacteria</taxon>
        <taxon>Bacillati</taxon>
        <taxon>Actinomycetota</taxon>
        <taxon>Actinomycetes</taxon>
        <taxon>Mycobacteriales</taxon>
        <taxon>Corynebacteriaceae</taxon>
        <taxon>Corynebacterium</taxon>
    </lineage>
</organism>
<dbReference type="AlphaFoldDB" id="A0A3D4SZG3"/>
<gene>
    <name evidence="2" type="ORF">DIW82_07735</name>
</gene>
<dbReference type="SMART" id="SM00530">
    <property type="entry name" value="HTH_XRE"/>
    <property type="match status" value="1"/>
</dbReference>